<dbReference type="PROSITE" id="PS51257">
    <property type="entry name" value="PROKAR_LIPOPROTEIN"/>
    <property type="match status" value="1"/>
</dbReference>
<name>A0A5B8VHZ5_9BACT</name>
<feature type="domain" description="SusD-like N-terminal" evidence="2">
    <location>
        <begin position="94"/>
        <end position="167"/>
    </location>
</feature>
<dbReference type="EMBL" id="CP042434">
    <property type="protein sequence ID" value="QEC71164.1"/>
    <property type="molecule type" value="Genomic_DNA"/>
</dbReference>
<feature type="chain" id="PRO_5022925000" description="SusD-like N-terminal domain-containing protein" evidence="1">
    <location>
        <begin position="31"/>
        <end position="203"/>
    </location>
</feature>
<evidence type="ECO:0000313" key="4">
    <source>
        <dbReference type="Proteomes" id="UP000321291"/>
    </source>
</evidence>
<evidence type="ECO:0000259" key="2">
    <source>
        <dbReference type="Pfam" id="PF14322"/>
    </source>
</evidence>
<accession>A0A5B8VHZ5</accession>
<evidence type="ECO:0000313" key="3">
    <source>
        <dbReference type="EMBL" id="QEC71164.1"/>
    </source>
</evidence>
<gene>
    <name evidence="3" type="ORF">FSB73_05190</name>
</gene>
<feature type="signal peptide" evidence="1">
    <location>
        <begin position="1"/>
        <end position="30"/>
    </location>
</feature>
<keyword evidence="1" id="KW-0732">Signal</keyword>
<protein>
    <recommendedName>
        <fullName evidence="2">SusD-like N-terminal domain-containing protein</fullName>
    </recommendedName>
</protein>
<dbReference type="InterPro" id="IPR033985">
    <property type="entry name" value="SusD-like_N"/>
</dbReference>
<organism evidence="3 4">
    <name type="scientific">Arachidicoccus ginsenosidivorans</name>
    <dbReference type="NCBI Taxonomy" id="496057"/>
    <lineage>
        <taxon>Bacteria</taxon>
        <taxon>Pseudomonadati</taxon>
        <taxon>Bacteroidota</taxon>
        <taxon>Chitinophagia</taxon>
        <taxon>Chitinophagales</taxon>
        <taxon>Chitinophagaceae</taxon>
        <taxon>Arachidicoccus</taxon>
    </lineage>
</organism>
<dbReference type="OrthoDB" id="926893at2"/>
<dbReference type="AlphaFoldDB" id="A0A5B8VHZ5"/>
<evidence type="ECO:0000256" key="1">
    <source>
        <dbReference type="SAM" id="SignalP"/>
    </source>
</evidence>
<dbReference type="SUPFAM" id="SSF48452">
    <property type="entry name" value="TPR-like"/>
    <property type="match status" value="1"/>
</dbReference>
<dbReference type="RefSeq" id="WP_146780438.1">
    <property type="nucleotide sequence ID" value="NZ_CP042434.1"/>
</dbReference>
<dbReference type="KEGG" id="agi:FSB73_05190"/>
<reference evidence="3 4" key="1">
    <citation type="journal article" date="2017" name="Int. J. Syst. Evol. Microbiol.">
        <title>Arachidicoccus ginsenosidivorans sp. nov., with ginsenoside-converting activity isolated from ginseng cultivating soil.</title>
        <authorList>
            <person name="Siddiqi M.Z."/>
            <person name="Aslam Z."/>
            <person name="Im W.T."/>
        </authorList>
    </citation>
    <scope>NUCLEOTIDE SEQUENCE [LARGE SCALE GENOMIC DNA]</scope>
    <source>
        <strain evidence="3 4">Gsoil 809</strain>
    </source>
</reference>
<proteinExistence type="predicted"/>
<dbReference type="Pfam" id="PF14322">
    <property type="entry name" value="SusD-like_3"/>
    <property type="match status" value="1"/>
</dbReference>
<dbReference type="Gene3D" id="1.25.40.390">
    <property type="match status" value="1"/>
</dbReference>
<sequence length="203" mass="22893">MKINLFKKKQMKWCLSATALLLLFASCNKALHDGPIDSTYGDAFWVSQSNVEKATAALYGQFRADIRQGQSYFIFGDLTSGTFLPASNNSNFQVKASTNPPYNFSYVPYKEGDLQDWSRFYKVIAQANLILENVPKMSASSFPSESSRNRYLGEALFMRAYTYFILPASGEIPCMFPAPLMMLTMDISHPLPDLMRTKSWIPA</sequence>
<dbReference type="InterPro" id="IPR011990">
    <property type="entry name" value="TPR-like_helical_dom_sf"/>
</dbReference>
<keyword evidence="4" id="KW-1185">Reference proteome</keyword>
<dbReference type="Proteomes" id="UP000321291">
    <property type="component" value="Chromosome"/>
</dbReference>